<dbReference type="EMBL" id="JBHTAJ010000079">
    <property type="protein sequence ID" value="MFC7183807.1"/>
    <property type="molecule type" value="Genomic_DNA"/>
</dbReference>
<dbReference type="Gene3D" id="3.30.565.10">
    <property type="entry name" value="Histidine kinase-like ATPase, C-terminal domain"/>
    <property type="match status" value="1"/>
</dbReference>
<keyword evidence="4" id="KW-0067">ATP-binding</keyword>
<name>A0ABW2G5V7_9ACTN</name>
<organism evidence="4 5">
    <name type="scientific">Kitasatospora paranensis</name>
    <dbReference type="NCBI Taxonomy" id="258053"/>
    <lineage>
        <taxon>Bacteria</taxon>
        <taxon>Bacillati</taxon>
        <taxon>Actinomycetota</taxon>
        <taxon>Actinomycetes</taxon>
        <taxon>Kitasatosporales</taxon>
        <taxon>Streptomycetaceae</taxon>
        <taxon>Kitasatospora</taxon>
    </lineage>
</organism>
<gene>
    <name evidence="4" type="ORF">ACFQMG_30100</name>
</gene>
<keyword evidence="4" id="KW-0547">Nucleotide-binding</keyword>
<feature type="domain" description="Histidine kinase/HSP90-like ATPase" evidence="3">
    <location>
        <begin position="26"/>
        <end position="134"/>
    </location>
</feature>
<evidence type="ECO:0000313" key="4">
    <source>
        <dbReference type="EMBL" id="MFC7183807.1"/>
    </source>
</evidence>
<dbReference type="Proteomes" id="UP001596435">
    <property type="component" value="Unassembled WGS sequence"/>
</dbReference>
<evidence type="ECO:0000313" key="5">
    <source>
        <dbReference type="Proteomes" id="UP001596435"/>
    </source>
</evidence>
<keyword evidence="1" id="KW-0808">Transferase</keyword>
<dbReference type="PANTHER" id="PTHR35526">
    <property type="entry name" value="ANTI-SIGMA-F FACTOR RSBW-RELATED"/>
    <property type="match status" value="1"/>
</dbReference>
<dbReference type="InterPro" id="IPR003594">
    <property type="entry name" value="HATPase_dom"/>
</dbReference>
<feature type="compositionally biased region" description="Low complexity" evidence="2">
    <location>
        <begin position="95"/>
        <end position="106"/>
    </location>
</feature>
<evidence type="ECO:0000256" key="2">
    <source>
        <dbReference type="SAM" id="MobiDB-lite"/>
    </source>
</evidence>
<protein>
    <submittedName>
        <fullName evidence="4">ATP-binding protein</fullName>
    </submittedName>
</protein>
<dbReference type="GO" id="GO:0005524">
    <property type="term" value="F:ATP binding"/>
    <property type="evidence" value="ECO:0007669"/>
    <property type="project" value="UniProtKB-KW"/>
</dbReference>
<dbReference type="PANTHER" id="PTHR35526:SF3">
    <property type="entry name" value="ANTI-SIGMA-F FACTOR RSBW"/>
    <property type="match status" value="1"/>
</dbReference>
<feature type="region of interest" description="Disordered" evidence="2">
    <location>
        <begin position="90"/>
        <end position="111"/>
    </location>
</feature>
<dbReference type="RefSeq" id="WP_380232504.1">
    <property type="nucleotide sequence ID" value="NZ_JBHSVH010000002.1"/>
</dbReference>
<keyword evidence="1" id="KW-0723">Serine/threonine-protein kinase</keyword>
<evidence type="ECO:0000259" key="3">
    <source>
        <dbReference type="Pfam" id="PF13581"/>
    </source>
</evidence>
<dbReference type="CDD" id="cd16936">
    <property type="entry name" value="HATPase_RsbW-like"/>
    <property type="match status" value="1"/>
</dbReference>
<dbReference type="InterPro" id="IPR050267">
    <property type="entry name" value="Anti-sigma-factor_SerPK"/>
</dbReference>
<dbReference type="InterPro" id="IPR036890">
    <property type="entry name" value="HATPase_C_sf"/>
</dbReference>
<reference evidence="5" key="1">
    <citation type="journal article" date="2019" name="Int. J. Syst. Evol. Microbiol.">
        <title>The Global Catalogue of Microorganisms (GCM) 10K type strain sequencing project: providing services to taxonomists for standard genome sequencing and annotation.</title>
        <authorList>
            <consortium name="The Broad Institute Genomics Platform"/>
            <consortium name="The Broad Institute Genome Sequencing Center for Infectious Disease"/>
            <person name="Wu L."/>
            <person name="Ma J."/>
        </authorList>
    </citation>
    <scope>NUCLEOTIDE SEQUENCE [LARGE SCALE GENOMIC DNA]</scope>
    <source>
        <strain evidence="5">CGMCC 1.12859</strain>
    </source>
</reference>
<comment type="caution">
    <text evidence="4">The sequence shown here is derived from an EMBL/GenBank/DDBJ whole genome shotgun (WGS) entry which is preliminary data.</text>
</comment>
<evidence type="ECO:0000256" key="1">
    <source>
        <dbReference type="ARBA" id="ARBA00022527"/>
    </source>
</evidence>
<keyword evidence="1" id="KW-0418">Kinase</keyword>
<dbReference type="Pfam" id="PF13581">
    <property type="entry name" value="HATPase_c_2"/>
    <property type="match status" value="1"/>
</dbReference>
<accession>A0ABW2G5V7</accession>
<sequence>MSSSSQTADGPVVGQRRRYRFGPAGQVGLGREFTAKALRDWGLADDELLDEDVRLIVSELVSNACLHAGGPIELVVTLKQTAVRVEVFDAGQGAPQPRSPHQSSRPGGHGLHIVGRLSSQWGVEPTDGGKAVWAEIARPADVG</sequence>
<dbReference type="SUPFAM" id="SSF55874">
    <property type="entry name" value="ATPase domain of HSP90 chaperone/DNA topoisomerase II/histidine kinase"/>
    <property type="match status" value="1"/>
</dbReference>
<proteinExistence type="predicted"/>
<keyword evidence="5" id="KW-1185">Reference proteome</keyword>